<proteinExistence type="predicted"/>
<evidence type="ECO:0000313" key="4">
    <source>
        <dbReference type="Proteomes" id="UP000006565"/>
    </source>
</evidence>
<dbReference type="Pfam" id="PF07790">
    <property type="entry name" value="Pilin_N"/>
    <property type="match status" value="1"/>
</dbReference>
<keyword evidence="4" id="KW-1185">Reference proteome</keyword>
<dbReference type="KEGG" id="mpi:Mpet_1690"/>
<evidence type="ECO:0000313" key="3">
    <source>
        <dbReference type="EMBL" id="ADN36443.1"/>
    </source>
</evidence>
<keyword evidence="1" id="KW-1133">Transmembrane helix</keyword>
<protein>
    <recommendedName>
        <fullName evidence="2">Archaeal Type IV pilin N-terminal domain-containing protein</fullName>
    </recommendedName>
</protein>
<dbReference type="AlphaFoldDB" id="E1RHD9"/>
<gene>
    <name evidence="3" type="ordered locus">Mpet_1690</name>
</gene>
<accession>E1RHD9</accession>
<keyword evidence="1" id="KW-0812">Transmembrane</keyword>
<dbReference type="RefSeq" id="WP_013329620.1">
    <property type="nucleotide sequence ID" value="NC_014507.1"/>
</dbReference>
<dbReference type="STRING" id="679926.Mpet_1690"/>
<feature type="transmembrane region" description="Helical" evidence="1">
    <location>
        <begin position="12"/>
        <end position="35"/>
    </location>
</feature>
<sequence length="169" mass="18804">MAGRNRDDGSSGTIGTILLVVITVILAALLALYLLSYQFPELQQPKEIPTIFEIQTILSENPDYDSRIVLKNIGDCPYENQYLSCRIYINDELAGCRIKTLNGHDFISTHHYGVQTVGGMGCSDISWKPSEKLAIDLSDSTIRDGSHVRVDVIWEPTGTTISTDEYYLS</sequence>
<evidence type="ECO:0000256" key="1">
    <source>
        <dbReference type="SAM" id="Phobius"/>
    </source>
</evidence>
<dbReference type="EMBL" id="CP002117">
    <property type="protein sequence ID" value="ADN36443.1"/>
    <property type="molecule type" value="Genomic_DNA"/>
</dbReference>
<dbReference type="eggNOG" id="arCOG05300">
    <property type="taxonomic scope" value="Archaea"/>
</dbReference>
<name>E1RHD9_METP4</name>
<feature type="domain" description="Archaeal Type IV pilin N-terminal" evidence="2">
    <location>
        <begin position="11"/>
        <end position="46"/>
    </location>
</feature>
<dbReference type="GeneID" id="9744162"/>
<organism evidence="3 4">
    <name type="scientific">Methanolacinia petrolearia (strain DSM 11571 / OCM 486 / SEBR 4847)</name>
    <name type="common">Methanoplanus petrolearius</name>
    <dbReference type="NCBI Taxonomy" id="679926"/>
    <lineage>
        <taxon>Archaea</taxon>
        <taxon>Methanobacteriati</taxon>
        <taxon>Methanobacteriota</taxon>
        <taxon>Stenosarchaea group</taxon>
        <taxon>Methanomicrobia</taxon>
        <taxon>Methanomicrobiales</taxon>
        <taxon>Methanomicrobiaceae</taxon>
        <taxon>Methanolacinia</taxon>
    </lineage>
</organism>
<dbReference type="InterPro" id="IPR012859">
    <property type="entry name" value="Pilin_N_archaeal"/>
</dbReference>
<dbReference type="OrthoDB" id="106964at2157"/>
<dbReference type="Proteomes" id="UP000006565">
    <property type="component" value="Chromosome"/>
</dbReference>
<dbReference type="InterPro" id="IPR013373">
    <property type="entry name" value="Flagellin/pilin_N_arc"/>
</dbReference>
<evidence type="ECO:0000259" key="2">
    <source>
        <dbReference type="Pfam" id="PF07790"/>
    </source>
</evidence>
<reference evidence="3 4" key="1">
    <citation type="journal article" date="2010" name="Stand. Genomic Sci.">
        <title>Complete genome sequence of Methanoplanus petrolearius type strain (SEBR 4847).</title>
        <authorList>
            <person name="Brambilla E."/>
            <person name="Djao O.D."/>
            <person name="Daligault H."/>
            <person name="Lapidus A."/>
            <person name="Lucas S."/>
            <person name="Hammon N."/>
            <person name="Nolan M."/>
            <person name="Tice H."/>
            <person name="Cheng J.F."/>
            <person name="Han C."/>
            <person name="Tapia R."/>
            <person name="Goodwin L."/>
            <person name="Pitluck S."/>
            <person name="Liolios K."/>
            <person name="Ivanova N."/>
            <person name="Mavromatis K."/>
            <person name="Mikhailova N."/>
            <person name="Pati A."/>
            <person name="Chen A."/>
            <person name="Palaniappan K."/>
            <person name="Land M."/>
            <person name="Hauser L."/>
            <person name="Chang Y.J."/>
            <person name="Jeffries C.D."/>
            <person name="Rohde M."/>
            <person name="Spring S."/>
            <person name="Sikorski J."/>
            <person name="Goker M."/>
            <person name="Woyke T."/>
            <person name="Bristow J."/>
            <person name="Eisen J.A."/>
            <person name="Markowitz V."/>
            <person name="Hugenholtz P."/>
            <person name="Kyrpides N.C."/>
            <person name="Klenk H.P."/>
        </authorList>
    </citation>
    <scope>NUCLEOTIDE SEQUENCE [LARGE SCALE GENOMIC DNA]</scope>
    <source>
        <strain evidence="4">DSM 11571 / OCM 486 / SEBR 4847</strain>
    </source>
</reference>
<keyword evidence="1" id="KW-0472">Membrane</keyword>
<dbReference type="NCBIfam" id="TIGR02537">
    <property type="entry name" value="arch_flag_Nterm"/>
    <property type="match status" value="1"/>
</dbReference>
<dbReference type="HOGENOM" id="CLU_117035_0_0_2"/>